<gene>
    <name evidence="1" type="ORF">FWILDA_LOCUS3993</name>
</gene>
<proteinExistence type="predicted"/>
<organism evidence="1 2">
    <name type="scientific">Funneliformis geosporum</name>
    <dbReference type="NCBI Taxonomy" id="1117311"/>
    <lineage>
        <taxon>Eukaryota</taxon>
        <taxon>Fungi</taxon>
        <taxon>Fungi incertae sedis</taxon>
        <taxon>Mucoromycota</taxon>
        <taxon>Glomeromycotina</taxon>
        <taxon>Glomeromycetes</taxon>
        <taxon>Glomerales</taxon>
        <taxon>Glomeraceae</taxon>
        <taxon>Funneliformis</taxon>
    </lineage>
</organism>
<sequence>MYCYVLHLYSCLINGQKALVTLIGIQIFFDILIPVEEILDECEEEDYHIKKKSYLQIYTNGIGERKKDIQAIQEIISKPLWMIYIHSTKREGRSEEKGIFGRPIKVKITLDVNDDFISSFLKLPDCMLIDIQMCLKKRFHYSEVEKEGSLKFFLQKCSFDSKADMPYDKYEKSIQRQKKPLLINHEKYA</sequence>
<comment type="caution">
    <text evidence="1">The sequence shown here is derived from an EMBL/GenBank/DDBJ whole genome shotgun (WGS) entry which is preliminary data.</text>
</comment>
<protein>
    <submittedName>
        <fullName evidence="1">19178_t:CDS:1</fullName>
    </submittedName>
</protein>
<dbReference type="Proteomes" id="UP001153678">
    <property type="component" value="Unassembled WGS sequence"/>
</dbReference>
<name>A0A9W4WKQ6_9GLOM</name>
<reference evidence="1" key="1">
    <citation type="submission" date="2022-08" db="EMBL/GenBank/DDBJ databases">
        <authorList>
            <person name="Kallberg Y."/>
            <person name="Tangrot J."/>
            <person name="Rosling A."/>
        </authorList>
    </citation>
    <scope>NUCLEOTIDE SEQUENCE</scope>
    <source>
        <strain evidence="1">Wild A</strain>
    </source>
</reference>
<evidence type="ECO:0000313" key="1">
    <source>
        <dbReference type="EMBL" id="CAI2169259.1"/>
    </source>
</evidence>
<keyword evidence="2" id="KW-1185">Reference proteome</keyword>
<dbReference type="AlphaFoldDB" id="A0A9W4WKQ6"/>
<dbReference type="EMBL" id="CAMKVN010000566">
    <property type="protein sequence ID" value="CAI2169259.1"/>
    <property type="molecule type" value="Genomic_DNA"/>
</dbReference>
<accession>A0A9W4WKQ6</accession>
<evidence type="ECO:0000313" key="2">
    <source>
        <dbReference type="Proteomes" id="UP001153678"/>
    </source>
</evidence>